<dbReference type="EMBL" id="UINC01225205">
    <property type="protein sequence ID" value="SVE55169.1"/>
    <property type="molecule type" value="Genomic_DNA"/>
</dbReference>
<proteinExistence type="predicted"/>
<protein>
    <recommendedName>
        <fullName evidence="2">Nif11 domain-containing protein</fullName>
    </recommendedName>
</protein>
<organism evidence="1">
    <name type="scientific">marine metagenome</name>
    <dbReference type="NCBI Taxonomy" id="408172"/>
    <lineage>
        <taxon>unclassified sequences</taxon>
        <taxon>metagenomes</taxon>
        <taxon>ecological metagenomes</taxon>
    </lineage>
</organism>
<dbReference type="AlphaFoldDB" id="A0A383EEU8"/>
<name>A0A383EEU8_9ZZZZ</name>
<evidence type="ECO:0000313" key="1">
    <source>
        <dbReference type="EMBL" id="SVE55169.1"/>
    </source>
</evidence>
<sequence length="100" mass="11600">MQVIEEFKKATEENELAWFNELEETYGNDMEMEDIVKFGASKGFKFTLEELENQLNSDADDFNEKLDNDEIPEEMLELVSGGSADYCTCRMVRSFFRGIC</sequence>
<evidence type="ECO:0008006" key="2">
    <source>
        <dbReference type="Google" id="ProtNLM"/>
    </source>
</evidence>
<accession>A0A383EEU8</accession>
<gene>
    <name evidence="1" type="ORF">METZ01_LOCUS508023</name>
</gene>
<reference evidence="1" key="1">
    <citation type="submission" date="2018-05" db="EMBL/GenBank/DDBJ databases">
        <authorList>
            <person name="Lanie J.A."/>
            <person name="Ng W.-L."/>
            <person name="Kazmierczak K.M."/>
            <person name="Andrzejewski T.M."/>
            <person name="Davidsen T.M."/>
            <person name="Wayne K.J."/>
            <person name="Tettelin H."/>
            <person name="Glass J.I."/>
            <person name="Rusch D."/>
            <person name="Podicherti R."/>
            <person name="Tsui H.-C.T."/>
            <person name="Winkler M.E."/>
        </authorList>
    </citation>
    <scope>NUCLEOTIDE SEQUENCE</scope>
</reference>